<keyword evidence="4" id="KW-1185">Reference proteome</keyword>
<dbReference type="InterPro" id="IPR005162">
    <property type="entry name" value="Retrotrans_gag_dom"/>
</dbReference>
<dbReference type="VEuPathDB" id="VectorBase:HLOH_052751"/>
<feature type="compositionally biased region" description="Low complexity" evidence="1">
    <location>
        <begin position="107"/>
        <end position="135"/>
    </location>
</feature>
<dbReference type="AlphaFoldDB" id="A0A9J6FW52"/>
<protein>
    <recommendedName>
        <fullName evidence="2">Retrotransposon gag domain-containing protein</fullName>
    </recommendedName>
</protein>
<dbReference type="EMBL" id="JABSTR010000004">
    <property type="protein sequence ID" value="KAH9366995.1"/>
    <property type="molecule type" value="Genomic_DNA"/>
</dbReference>
<dbReference type="Pfam" id="PF03732">
    <property type="entry name" value="Retrotrans_gag"/>
    <property type="match status" value="1"/>
</dbReference>
<evidence type="ECO:0000313" key="3">
    <source>
        <dbReference type="EMBL" id="KAH9366995.1"/>
    </source>
</evidence>
<proteinExistence type="predicted"/>
<accession>A0A9J6FW52</accession>
<dbReference type="OrthoDB" id="3039988at2759"/>
<feature type="domain" description="Retrotransposon gag" evidence="2">
    <location>
        <begin position="742"/>
        <end position="830"/>
    </location>
</feature>
<feature type="region of interest" description="Disordered" evidence="1">
    <location>
        <begin position="340"/>
        <end position="372"/>
    </location>
</feature>
<evidence type="ECO:0000256" key="1">
    <source>
        <dbReference type="SAM" id="MobiDB-lite"/>
    </source>
</evidence>
<feature type="compositionally biased region" description="Polar residues" evidence="1">
    <location>
        <begin position="340"/>
        <end position="357"/>
    </location>
</feature>
<evidence type="ECO:0000259" key="2">
    <source>
        <dbReference type="Pfam" id="PF03732"/>
    </source>
</evidence>
<dbReference type="Proteomes" id="UP000821853">
    <property type="component" value="Chromosome 2"/>
</dbReference>
<comment type="caution">
    <text evidence="3">The sequence shown here is derived from an EMBL/GenBank/DDBJ whole genome shotgun (WGS) entry which is preliminary data.</text>
</comment>
<name>A0A9J6FW52_HAELO</name>
<feature type="region of interest" description="Disordered" evidence="1">
    <location>
        <begin position="103"/>
        <end position="164"/>
    </location>
</feature>
<evidence type="ECO:0000313" key="4">
    <source>
        <dbReference type="Proteomes" id="UP000821853"/>
    </source>
</evidence>
<gene>
    <name evidence="3" type="ORF">HPB48_011146</name>
</gene>
<sequence length="982" mass="108277">MIPAPYVDSKLQHVWDAYRSIEARWKKHRHRKALRRKLQNLKIAIAKHADYLTRLQWLQACDEMRGTLSMKLTVLRRPLPCATNSFSLARRLGLTRRFKIRERRPMSAAAARATSSPPRAGSASTSAGERVLAPPLLTPPPAEHGSPMDHASSKPEVAPKSSTAMECVSLNSGQLRVTPTFPTTTPPPKRALRRPSVPASDLTSQDCRAKRQCLTFPSTGFLTSASAGSYTVVIKPRCAYDMSILSNQVMQRTLDACLGITVFSGYTYHHPTNTISVWVSTLEATAILQNLQSIPVTETFTLKVQAYLTSGTDLKRYVAPPQFIGQLYLPPEDGVCPAQMQQHPTTTPLETKPSTKATWHASRNPPPEEKDENTHILRIEVTSRSKRRTMQQHPTTTPLKPALHQGHVARKPKQLPLLADDYKLATRPRYGLQLSNVSPMDLMKAIARQANLQCVIAEIKIRIDDDQNAVIISTPTPATAAALNFIKKLMIGNNTFEVSSYGVSLDNSCKGVIYNIGLNYTSKEVQDVNFGPQPQSFHLQDNGKHGHLPAHVQRQKVIRRCHLYKNTVAYSDTCHQVGHRTDVCPNPLKMPKCKTCGSPLASNQHECHPKCLLCSGAHTTRRRRAHSGSCPGESGEASGELTATPFGPLQPSPILSSGRRAFLEEPGVRTSRRLQGQAPEYGQLTANPKRTQATRAVSMTSQSQQTDAFGPPIMFWPIAPHNPAPFYGEDFEDVEDWIEHVYFSLEKTARIWFNNHEARPKSWEFFKEGLRRAFPNRFRRQKAKELLRTRAQGPTESVTSFAEDVLQLSTRADPLATEETKVRALMGGVRSDIFGGLVHHPPTTVDEFVTEATNIEHFASARVLEEHVKLSPLASVFLLVQVDTFPDGDALLEGSIQLLLEKGIGVTRGLLRLQNRCAEVLGTATSIYLACTTPSGGCGLPPGIRIPPLQWGAVETVALPRGAALTRGARTLAYGGAVASSP</sequence>
<organism evidence="3 4">
    <name type="scientific">Haemaphysalis longicornis</name>
    <name type="common">Bush tick</name>
    <dbReference type="NCBI Taxonomy" id="44386"/>
    <lineage>
        <taxon>Eukaryota</taxon>
        <taxon>Metazoa</taxon>
        <taxon>Ecdysozoa</taxon>
        <taxon>Arthropoda</taxon>
        <taxon>Chelicerata</taxon>
        <taxon>Arachnida</taxon>
        <taxon>Acari</taxon>
        <taxon>Parasitiformes</taxon>
        <taxon>Ixodida</taxon>
        <taxon>Ixodoidea</taxon>
        <taxon>Ixodidae</taxon>
        <taxon>Haemaphysalinae</taxon>
        <taxon>Haemaphysalis</taxon>
    </lineage>
</organism>
<reference evidence="3 4" key="1">
    <citation type="journal article" date="2020" name="Cell">
        <title>Large-Scale Comparative Analyses of Tick Genomes Elucidate Their Genetic Diversity and Vector Capacities.</title>
        <authorList>
            <consortium name="Tick Genome and Microbiome Consortium (TIGMIC)"/>
            <person name="Jia N."/>
            <person name="Wang J."/>
            <person name="Shi W."/>
            <person name="Du L."/>
            <person name="Sun Y."/>
            <person name="Zhan W."/>
            <person name="Jiang J.F."/>
            <person name="Wang Q."/>
            <person name="Zhang B."/>
            <person name="Ji P."/>
            <person name="Bell-Sakyi L."/>
            <person name="Cui X.M."/>
            <person name="Yuan T.T."/>
            <person name="Jiang B.G."/>
            <person name="Yang W.F."/>
            <person name="Lam T.T."/>
            <person name="Chang Q.C."/>
            <person name="Ding S.J."/>
            <person name="Wang X.J."/>
            <person name="Zhu J.G."/>
            <person name="Ruan X.D."/>
            <person name="Zhao L."/>
            <person name="Wei J.T."/>
            <person name="Ye R.Z."/>
            <person name="Que T.C."/>
            <person name="Du C.H."/>
            <person name="Zhou Y.H."/>
            <person name="Cheng J.X."/>
            <person name="Dai P.F."/>
            <person name="Guo W.B."/>
            <person name="Han X.H."/>
            <person name="Huang E.J."/>
            <person name="Li L.F."/>
            <person name="Wei W."/>
            <person name="Gao Y.C."/>
            <person name="Liu J.Z."/>
            <person name="Shao H.Z."/>
            <person name="Wang X."/>
            <person name="Wang C.C."/>
            <person name="Yang T.C."/>
            <person name="Huo Q.B."/>
            <person name="Li W."/>
            <person name="Chen H.Y."/>
            <person name="Chen S.E."/>
            <person name="Zhou L.G."/>
            <person name="Ni X.B."/>
            <person name="Tian J.H."/>
            <person name="Sheng Y."/>
            <person name="Liu T."/>
            <person name="Pan Y.S."/>
            <person name="Xia L.Y."/>
            <person name="Li J."/>
            <person name="Zhao F."/>
            <person name="Cao W.C."/>
        </authorList>
    </citation>
    <scope>NUCLEOTIDE SEQUENCE [LARGE SCALE GENOMIC DNA]</scope>
    <source>
        <strain evidence="3">HaeL-2018</strain>
    </source>
</reference>
<feature type="region of interest" description="Disordered" evidence="1">
    <location>
        <begin position="176"/>
        <end position="204"/>
    </location>
</feature>